<feature type="signal peptide" evidence="1">
    <location>
        <begin position="1"/>
        <end position="18"/>
    </location>
</feature>
<evidence type="ECO:0000313" key="3">
    <source>
        <dbReference type="EMBL" id="PRB85913.1"/>
    </source>
</evidence>
<name>A0A2S9CZG7_CHRCI</name>
<feature type="domain" description="DUF6443" evidence="2">
    <location>
        <begin position="33"/>
        <end position="146"/>
    </location>
</feature>
<dbReference type="EMBL" id="PCPP01000001">
    <property type="protein sequence ID" value="PRB85913.1"/>
    <property type="molecule type" value="Genomic_DNA"/>
</dbReference>
<gene>
    <name evidence="3" type="ORF">CQ022_06575</name>
    <name evidence="4" type="ORF">CQ033_00245</name>
</gene>
<dbReference type="InterPro" id="IPR050708">
    <property type="entry name" value="T6SS_VgrG/RHS"/>
</dbReference>
<reference evidence="5 6" key="1">
    <citation type="submission" date="2017-09" db="EMBL/GenBank/DDBJ databases">
        <title>Genomic, metabolic, and phenotypic characteristics of bacterial isolates from the natural microbiome of the model nematode Caenorhabditis elegans.</title>
        <authorList>
            <person name="Zimmermann J."/>
            <person name="Obeng N."/>
            <person name="Yang W."/>
            <person name="Obeng O."/>
            <person name="Kissoyan K."/>
            <person name="Pees B."/>
            <person name="Dirksen P."/>
            <person name="Hoppner M."/>
            <person name="Franke A."/>
            <person name="Rosenstiel P."/>
            <person name="Leippe M."/>
            <person name="Dierking K."/>
            <person name="Kaleta C."/>
            <person name="Schulenburg H."/>
        </authorList>
    </citation>
    <scope>NUCLEOTIDE SEQUENCE [LARGE SCALE GENOMIC DNA]</scope>
    <source>
        <strain evidence="3 6">MYb25</strain>
        <strain evidence="4 5">MYb44</strain>
    </source>
</reference>
<dbReference type="OrthoDB" id="2972467at2"/>
<sequence length="1122" mass="126052">MKKIFIPIGILIIGTAQAQLSSTENYVYSKTYLSDPTLANIKSSETVQYFDGLGRPKQIVNVKTSPLGKDVVTPIVYDAFGRQVQDYLPVPQGGSLNGAITPDPLANLGNTPYGSSEKIYSEKILENSPLDRILAQKQVGTVWDNKPLQFGYDTNIIGEVKKYTATFNHTTFTSILNLSGSYGLGQLYKNTVTDEDGSSTIEFKNGQGQVVLVRKVISAGENADTYYVYNDYDQLAYVIPPKAVLEADPNTVLNDLCYQYKYDGRNRLVEKKLPGKGWEYMVYDKQDRLIMTQDAVMGALKQWFFTKYDQFGRAAYTGIYTSSQTYGSAGRVAEQVSTDAKGSNNVTRSSTVGFTNSGLGVYYDNGSASYPGSVTKLLTVSYYDTYPAGSSAVTNVFSQPLLTDNPADPQTTKGLPTASYIKNIEDDRWTQNFIWYDTKGRTIGSRSNNYLGGYTVINNKLDFTGVILQTNTYHRRLGTDTERSIVEKFTYDSQNRLLTHTHQIDSNLVEYLVQNKYNEISQLESKKVGGTVAASPLQTIDYQYNIRGWMTKVNDPANLNGKLFGYEMKYNNPVYTNTSSGRFNGNITEIDWNISSAEGLKRYNYQYDSLNRLLKGAYSEPNSSVAQNNYFNEELSYDLNGNIKSLKRFSWPVSGGTTAEKIDDLIYNYQNGDKSNTLDKITLPPGVLNNRSGYNALQGTMAYNPNGNMTDHPDRKMKISYNYLNLPNYVGINAGIIDKSTTSYIYKADGTKVSKIYNNNGTIETNYLDGFQYDNRHGYDISASLYTIPALKFVPTSEGYYDFTENKYIYNYTDHLGNVRVSYRNNGSGGTEVIDANNYYPFGLKHQEGPIIPAPFEGVPYNYKYNGKELQESGMYDYGARFYMPDMGRWGVVDPLAEKMRRHSPYNYAFNNPIRFIDPDGMAPETVKPTSEGAMTAIKNTLRSEDREYVQFDKDGNIDKELINSYNSDSGNFNSLKEMVNSDITVEYSIADEITYIRNGENKTRQMGEVEINKDGSVEVGLLGQTIIPNDPKNLFSSTNENVQVYTNANLDETRRSLNVSHEMFGHALLYIRNPKDLNGWRHIKAGAVTDSNGKTSFTEGNQNLKRIINKSTEETKNNINR</sequence>
<feature type="chain" id="PRO_5015424203" evidence="1">
    <location>
        <begin position="19"/>
        <end position="1122"/>
    </location>
</feature>
<dbReference type="Gene3D" id="2.180.10.10">
    <property type="entry name" value="RHS repeat-associated core"/>
    <property type="match status" value="1"/>
</dbReference>
<keyword evidence="1" id="KW-0732">Signal</keyword>
<dbReference type="Pfam" id="PF20041">
    <property type="entry name" value="DUF6443"/>
    <property type="match status" value="1"/>
</dbReference>
<dbReference type="Proteomes" id="UP000238325">
    <property type="component" value="Unassembled WGS sequence"/>
</dbReference>
<dbReference type="AlphaFoldDB" id="A0A2S9CZG7"/>
<accession>A0A2S9CZG7</accession>
<evidence type="ECO:0000313" key="4">
    <source>
        <dbReference type="EMBL" id="PRB91666.1"/>
    </source>
</evidence>
<dbReference type="Proteomes" id="UP000238534">
    <property type="component" value="Unassembled WGS sequence"/>
</dbReference>
<comment type="caution">
    <text evidence="3">The sequence shown here is derived from an EMBL/GenBank/DDBJ whole genome shotgun (WGS) entry which is preliminary data.</text>
</comment>
<organism evidence="3 6">
    <name type="scientific">Chryseobacterium culicis</name>
    <dbReference type="NCBI Taxonomy" id="680127"/>
    <lineage>
        <taxon>Bacteria</taxon>
        <taxon>Pseudomonadati</taxon>
        <taxon>Bacteroidota</taxon>
        <taxon>Flavobacteriia</taxon>
        <taxon>Flavobacteriales</taxon>
        <taxon>Weeksellaceae</taxon>
        <taxon>Chryseobacterium group</taxon>
        <taxon>Chryseobacterium</taxon>
    </lineage>
</organism>
<dbReference type="EMBL" id="PCPH01000001">
    <property type="protein sequence ID" value="PRB91666.1"/>
    <property type="molecule type" value="Genomic_DNA"/>
</dbReference>
<evidence type="ECO:0000313" key="6">
    <source>
        <dbReference type="Proteomes" id="UP000238534"/>
    </source>
</evidence>
<evidence type="ECO:0000259" key="2">
    <source>
        <dbReference type="Pfam" id="PF20041"/>
    </source>
</evidence>
<protein>
    <submittedName>
        <fullName evidence="3">Sugar-binding protein</fullName>
    </submittedName>
</protein>
<dbReference type="PANTHER" id="PTHR32305">
    <property type="match status" value="1"/>
</dbReference>
<dbReference type="NCBIfam" id="TIGR03696">
    <property type="entry name" value="Rhs_assc_core"/>
    <property type="match status" value="1"/>
</dbReference>
<dbReference type="InterPro" id="IPR045619">
    <property type="entry name" value="DUF6443"/>
</dbReference>
<evidence type="ECO:0000313" key="5">
    <source>
        <dbReference type="Proteomes" id="UP000238325"/>
    </source>
</evidence>
<keyword evidence="5" id="KW-1185">Reference proteome</keyword>
<dbReference type="InterPro" id="IPR022385">
    <property type="entry name" value="Rhs_assc_core"/>
</dbReference>
<proteinExistence type="predicted"/>
<evidence type="ECO:0000256" key="1">
    <source>
        <dbReference type="SAM" id="SignalP"/>
    </source>
</evidence>
<dbReference type="RefSeq" id="WP_105680659.1">
    <property type="nucleotide sequence ID" value="NZ_JBBGZD010000001.1"/>
</dbReference>
<dbReference type="PANTHER" id="PTHR32305:SF15">
    <property type="entry name" value="PROTEIN RHSA-RELATED"/>
    <property type="match status" value="1"/>
</dbReference>